<evidence type="ECO:0000256" key="1">
    <source>
        <dbReference type="ARBA" id="ARBA00010928"/>
    </source>
</evidence>
<evidence type="ECO:0000256" key="2">
    <source>
        <dbReference type="ARBA" id="ARBA00023002"/>
    </source>
</evidence>
<feature type="domain" description="GFO/IDH/MocA-like oxidoreductase" evidence="4">
    <location>
        <begin position="131"/>
        <end position="247"/>
    </location>
</feature>
<keyword evidence="6" id="KW-1185">Reference proteome</keyword>
<keyword evidence="2" id="KW-0560">Oxidoreductase</keyword>
<dbReference type="AlphaFoldDB" id="A0A395JHT2"/>
<dbReference type="InterPro" id="IPR055170">
    <property type="entry name" value="GFO_IDH_MocA-like_dom"/>
</dbReference>
<dbReference type="SUPFAM" id="SSF51735">
    <property type="entry name" value="NAD(P)-binding Rossmann-fold domains"/>
    <property type="match status" value="1"/>
</dbReference>
<evidence type="ECO:0000259" key="4">
    <source>
        <dbReference type="Pfam" id="PF22725"/>
    </source>
</evidence>
<dbReference type="Proteomes" id="UP000253083">
    <property type="component" value="Unassembled WGS sequence"/>
</dbReference>
<comment type="similarity">
    <text evidence="1">Belongs to the Gfo/Idh/MocA family.</text>
</comment>
<accession>A0A395JHT2</accession>
<feature type="domain" description="Gfo/Idh/MocA-like oxidoreductase N-terminal" evidence="3">
    <location>
        <begin position="5"/>
        <end position="120"/>
    </location>
</feature>
<dbReference type="GO" id="GO:0000166">
    <property type="term" value="F:nucleotide binding"/>
    <property type="evidence" value="ECO:0007669"/>
    <property type="project" value="InterPro"/>
</dbReference>
<dbReference type="Pfam" id="PF22725">
    <property type="entry name" value="GFO_IDH_MocA_C3"/>
    <property type="match status" value="1"/>
</dbReference>
<organism evidence="5 6">
    <name type="scientific">Arenicella xantha</name>
    <dbReference type="NCBI Taxonomy" id="644221"/>
    <lineage>
        <taxon>Bacteria</taxon>
        <taxon>Pseudomonadati</taxon>
        <taxon>Pseudomonadota</taxon>
        <taxon>Gammaproteobacteria</taxon>
        <taxon>Arenicellales</taxon>
        <taxon>Arenicellaceae</taxon>
        <taxon>Arenicella</taxon>
    </lineage>
</organism>
<dbReference type="InterPro" id="IPR000683">
    <property type="entry name" value="Gfo/Idh/MocA-like_OxRdtase_N"/>
</dbReference>
<reference evidence="5 6" key="1">
    <citation type="submission" date="2018-06" db="EMBL/GenBank/DDBJ databases">
        <title>Genomic Encyclopedia of Type Strains, Phase IV (KMG-IV): sequencing the most valuable type-strain genomes for metagenomic binning, comparative biology and taxonomic classification.</title>
        <authorList>
            <person name="Goeker M."/>
        </authorList>
    </citation>
    <scope>NUCLEOTIDE SEQUENCE [LARGE SCALE GENOMIC DNA]</scope>
    <source>
        <strain evidence="5 6">DSM 24032</strain>
    </source>
</reference>
<dbReference type="Gene3D" id="3.40.50.720">
    <property type="entry name" value="NAD(P)-binding Rossmann-like Domain"/>
    <property type="match status" value="1"/>
</dbReference>
<dbReference type="PANTHER" id="PTHR22604">
    <property type="entry name" value="OXIDOREDUCTASES"/>
    <property type="match status" value="1"/>
</dbReference>
<dbReference type="EMBL" id="QNRT01000008">
    <property type="protein sequence ID" value="RBP48280.1"/>
    <property type="molecule type" value="Genomic_DNA"/>
</dbReference>
<evidence type="ECO:0000313" key="6">
    <source>
        <dbReference type="Proteomes" id="UP000253083"/>
    </source>
</evidence>
<evidence type="ECO:0000313" key="5">
    <source>
        <dbReference type="EMBL" id="RBP48280.1"/>
    </source>
</evidence>
<dbReference type="OrthoDB" id="9774191at2"/>
<gene>
    <name evidence="5" type="ORF">DFR28_1089</name>
</gene>
<dbReference type="GO" id="GO:0016491">
    <property type="term" value="F:oxidoreductase activity"/>
    <property type="evidence" value="ECO:0007669"/>
    <property type="project" value="UniProtKB-KW"/>
</dbReference>
<dbReference type="Pfam" id="PF01408">
    <property type="entry name" value="GFO_IDH_MocA"/>
    <property type="match status" value="1"/>
</dbReference>
<dbReference type="InParanoid" id="A0A395JHT2"/>
<dbReference type="SUPFAM" id="SSF55347">
    <property type="entry name" value="Glyceraldehyde-3-phosphate dehydrogenase-like, C-terminal domain"/>
    <property type="match status" value="1"/>
</dbReference>
<evidence type="ECO:0000259" key="3">
    <source>
        <dbReference type="Pfam" id="PF01408"/>
    </source>
</evidence>
<protein>
    <submittedName>
        <fullName evidence="5">Putative dehydrogenase</fullName>
    </submittedName>
</protein>
<sequence>MTTVNWGIIAPGNIANKFATALNGTDGAILHSVASRDPERAAAFAKTHGFKHVASDYTALLADPEVDAIYIASPHRFHAEQSIQCLNAGKAVLCEKPMTVNVADAKRVLQAAKDNKQFYMEAVWTRFMPVYQAIRSWIDQGLIGEVETVQASFGFAKEFDASHRLYDPELAGGALLDLGIYPITLAQVALQDAPIDIKASASLGQTGVDERTGMVLQYPSGAIATLNATVRANTSYDAWIFGSKGSIHIPRFWFAESATVYSPSNIEFDNPQVHEFPHRINGYEGEIEEVHRCLAAGQLESPLLPWQESLTVMSIMDDVRRQIGLKYPFESGV</sequence>
<dbReference type="PANTHER" id="PTHR22604:SF105">
    <property type="entry name" value="TRANS-1,2-DIHYDROBENZENE-1,2-DIOL DEHYDROGENASE"/>
    <property type="match status" value="1"/>
</dbReference>
<dbReference type="FunCoup" id="A0A395JHT2">
    <property type="interactions" value="348"/>
</dbReference>
<name>A0A395JHT2_9GAMM</name>
<dbReference type="InterPro" id="IPR036291">
    <property type="entry name" value="NAD(P)-bd_dom_sf"/>
</dbReference>
<dbReference type="Gene3D" id="3.30.360.10">
    <property type="entry name" value="Dihydrodipicolinate Reductase, domain 2"/>
    <property type="match status" value="1"/>
</dbReference>
<dbReference type="RefSeq" id="WP_113955762.1">
    <property type="nucleotide sequence ID" value="NZ_QNRT01000008.1"/>
</dbReference>
<comment type="caution">
    <text evidence="5">The sequence shown here is derived from an EMBL/GenBank/DDBJ whole genome shotgun (WGS) entry which is preliminary data.</text>
</comment>
<proteinExistence type="inferred from homology"/>
<dbReference type="InterPro" id="IPR050984">
    <property type="entry name" value="Gfo/Idh/MocA_domain"/>
</dbReference>